<evidence type="ECO:0000256" key="1">
    <source>
        <dbReference type="ARBA" id="ARBA00000085"/>
    </source>
</evidence>
<evidence type="ECO:0000313" key="6">
    <source>
        <dbReference type="EMBL" id="MBN4077340.1"/>
    </source>
</evidence>
<dbReference type="SUPFAM" id="SSF55874">
    <property type="entry name" value="ATPase domain of HSP90 chaperone/DNA topoisomerase II/histidine kinase"/>
    <property type="match status" value="1"/>
</dbReference>
<keyword evidence="4" id="KW-0902">Two-component regulatory system</keyword>
<evidence type="ECO:0000313" key="7">
    <source>
        <dbReference type="Proteomes" id="UP000765003"/>
    </source>
</evidence>
<comment type="caution">
    <text evidence="6">The sequence shown here is derived from an EMBL/GenBank/DDBJ whole genome shotgun (WGS) entry which is preliminary data.</text>
</comment>
<keyword evidence="3" id="KW-0418">Kinase</keyword>
<dbReference type="PANTHER" id="PTHR43065">
    <property type="entry name" value="SENSOR HISTIDINE KINASE"/>
    <property type="match status" value="1"/>
</dbReference>
<dbReference type="InterPro" id="IPR003594">
    <property type="entry name" value="HATPase_dom"/>
</dbReference>
<gene>
    <name evidence="6" type="ORF">JYT19_00345</name>
</gene>
<accession>A0ABS3AVE9</accession>
<dbReference type="PROSITE" id="PS50109">
    <property type="entry name" value="HIS_KIN"/>
    <property type="match status" value="1"/>
</dbReference>
<dbReference type="InterPro" id="IPR036890">
    <property type="entry name" value="HATPase_C_sf"/>
</dbReference>
<sequence length="253" mass="28318">MPKINTPKKNTFAPKTYNTEKIDSMGNLAGQIAHDCNNYLTAIMGFMDLADLRIDPEHPAKGCMGEIKHACDKTAIFTSKLLAIGKNRAFSPKKTNINKIISNTDKIVRENIDVELRVQSNIHDIMADPMHVQELLKYLLNNAKEAIPRKGKIIIETKNVNIDKKMAQEYPELNCGPYVLLSISDNGIGMSQEVMSRAFEPFFTTKTAVKGIGLSLTATYRIVKQCNGLILVESQPKLGTTFKIYFPKKARKK</sequence>
<dbReference type="Proteomes" id="UP000765003">
    <property type="component" value="Unassembled WGS sequence"/>
</dbReference>
<dbReference type="Pfam" id="PF02518">
    <property type="entry name" value="HATPase_c"/>
    <property type="match status" value="1"/>
</dbReference>
<dbReference type="EC" id="2.7.13.3" evidence="2"/>
<evidence type="ECO:0000256" key="4">
    <source>
        <dbReference type="ARBA" id="ARBA00023012"/>
    </source>
</evidence>
<proteinExistence type="predicted"/>
<dbReference type="Gene3D" id="3.30.565.10">
    <property type="entry name" value="Histidine kinase-like ATPase, C-terminal domain"/>
    <property type="match status" value="1"/>
</dbReference>
<keyword evidence="7" id="KW-1185">Reference proteome</keyword>
<evidence type="ECO:0000259" key="5">
    <source>
        <dbReference type="PROSITE" id="PS50109"/>
    </source>
</evidence>
<dbReference type="PRINTS" id="PR00344">
    <property type="entry name" value="BCTRLSENSOR"/>
</dbReference>
<organism evidence="6 7">
    <name type="scientific">Sulfobacillus acidophilus</name>
    <dbReference type="NCBI Taxonomy" id="53633"/>
    <lineage>
        <taxon>Bacteria</taxon>
        <taxon>Bacillati</taxon>
        <taxon>Bacillota</taxon>
        <taxon>Clostridia</taxon>
        <taxon>Eubacteriales</taxon>
        <taxon>Clostridiales Family XVII. Incertae Sedis</taxon>
        <taxon>Sulfobacillus</taxon>
    </lineage>
</organism>
<reference evidence="6" key="1">
    <citation type="submission" date="2021-02" db="EMBL/GenBank/DDBJ databases">
        <title>Activity-based single-cell genomes from oceanic crustal fluid captures similar information to metagenomic and metatranscriptomic surveys with orders of magnitude less sampling.</title>
        <authorList>
            <person name="D'Angelo T.S."/>
            <person name="Orcutt B.N."/>
        </authorList>
    </citation>
    <scope>NUCLEOTIDE SEQUENCE [LARGE SCALE GENOMIC DNA]</scope>
    <source>
        <strain evidence="6">AH-315-E05</strain>
    </source>
</reference>
<comment type="catalytic activity">
    <reaction evidence="1">
        <text>ATP + protein L-histidine = ADP + protein N-phospho-L-histidine.</text>
        <dbReference type="EC" id="2.7.13.3"/>
    </reaction>
</comment>
<dbReference type="InterPro" id="IPR005467">
    <property type="entry name" value="His_kinase_dom"/>
</dbReference>
<dbReference type="EMBL" id="JAFITA010000003">
    <property type="protein sequence ID" value="MBN4077340.1"/>
    <property type="molecule type" value="Genomic_DNA"/>
</dbReference>
<evidence type="ECO:0000256" key="2">
    <source>
        <dbReference type="ARBA" id="ARBA00012438"/>
    </source>
</evidence>
<evidence type="ECO:0000256" key="3">
    <source>
        <dbReference type="ARBA" id="ARBA00022777"/>
    </source>
</evidence>
<name>A0ABS3AVE9_9FIRM</name>
<protein>
    <recommendedName>
        <fullName evidence="2">histidine kinase</fullName>
        <ecNumber evidence="2">2.7.13.3</ecNumber>
    </recommendedName>
</protein>
<dbReference type="Gene3D" id="1.10.287.130">
    <property type="match status" value="1"/>
</dbReference>
<feature type="domain" description="Histidine kinase" evidence="5">
    <location>
        <begin position="31"/>
        <end position="250"/>
    </location>
</feature>
<dbReference type="InterPro" id="IPR004358">
    <property type="entry name" value="Sig_transdc_His_kin-like_C"/>
</dbReference>
<dbReference type="SMART" id="SM00387">
    <property type="entry name" value="HATPase_c"/>
    <property type="match status" value="1"/>
</dbReference>
<keyword evidence="3" id="KW-0808">Transferase</keyword>
<dbReference type="PANTHER" id="PTHR43065:SF42">
    <property type="entry name" value="TWO-COMPONENT SENSOR PPRA"/>
    <property type="match status" value="1"/>
</dbReference>